<sequence>MLNLIQALEHHVYRCLRFFLFSQHHVVKVTMRNYIKITLLFHLLLVTSITSAASLNGVQLIDLSGKPIPNAVIEMSATPTVEVRTQSEYLMDQVNFEFVPEVLIIPRNAYVRFPNSDDSRHHVYSFSETKQFELKLFSGNQAPPVQFDKTGAVAVGCNIHDRMNGYIYITDFPIAVKSDANGMTAIPEYKEASTNEIQVWHPLLMRPQRFNLANLNIDSSNNTVITLPIALPEVQEESSDAINSLKSRLKSYKNDGD</sequence>
<keyword evidence="2" id="KW-1185">Reference proteome</keyword>
<dbReference type="Gene3D" id="2.60.40.420">
    <property type="entry name" value="Cupredoxins - blue copper proteins"/>
    <property type="match status" value="1"/>
</dbReference>
<dbReference type="Proteomes" id="UP001595710">
    <property type="component" value="Unassembled WGS sequence"/>
</dbReference>
<evidence type="ECO:0008006" key="3">
    <source>
        <dbReference type="Google" id="ProtNLM"/>
    </source>
</evidence>
<protein>
    <recommendedName>
        <fullName evidence="3">Plastocyanin</fullName>
    </recommendedName>
</protein>
<dbReference type="InterPro" id="IPR008972">
    <property type="entry name" value="Cupredoxin"/>
</dbReference>
<name>A0ABV7WPC2_9GAMM</name>
<dbReference type="RefSeq" id="WP_290280187.1">
    <property type="nucleotide sequence ID" value="NZ_JAUFQI010000001.1"/>
</dbReference>
<accession>A0ABV7WPC2</accession>
<organism evidence="1 2">
    <name type="scientific">Reinekea marina</name>
    <dbReference type="NCBI Taxonomy" id="1310421"/>
    <lineage>
        <taxon>Bacteria</taxon>
        <taxon>Pseudomonadati</taxon>
        <taxon>Pseudomonadota</taxon>
        <taxon>Gammaproteobacteria</taxon>
        <taxon>Oceanospirillales</taxon>
        <taxon>Saccharospirillaceae</taxon>
        <taxon>Reinekea</taxon>
    </lineage>
</organism>
<dbReference type="SUPFAM" id="SSF49503">
    <property type="entry name" value="Cupredoxins"/>
    <property type="match status" value="1"/>
</dbReference>
<evidence type="ECO:0000313" key="1">
    <source>
        <dbReference type="EMBL" id="MFC3701093.1"/>
    </source>
</evidence>
<evidence type="ECO:0000313" key="2">
    <source>
        <dbReference type="Proteomes" id="UP001595710"/>
    </source>
</evidence>
<comment type="caution">
    <text evidence="1">The sequence shown here is derived from an EMBL/GenBank/DDBJ whole genome shotgun (WGS) entry which is preliminary data.</text>
</comment>
<dbReference type="EMBL" id="JBHRYN010000007">
    <property type="protein sequence ID" value="MFC3701093.1"/>
    <property type="molecule type" value="Genomic_DNA"/>
</dbReference>
<proteinExistence type="predicted"/>
<gene>
    <name evidence="1" type="ORF">ACFOND_05500</name>
</gene>
<reference evidence="2" key="1">
    <citation type="journal article" date="2019" name="Int. J. Syst. Evol. Microbiol.">
        <title>The Global Catalogue of Microorganisms (GCM) 10K type strain sequencing project: providing services to taxonomists for standard genome sequencing and annotation.</title>
        <authorList>
            <consortium name="The Broad Institute Genomics Platform"/>
            <consortium name="The Broad Institute Genome Sequencing Center for Infectious Disease"/>
            <person name="Wu L."/>
            <person name="Ma J."/>
        </authorList>
    </citation>
    <scope>NUCLEOTIDE SEQUENCE [LARGE SCALE GENOMIC DNA]</scope>
    <source>
        <strain evidence="2">CECT 8288</strain>
    </source>
</reference>